<organism evidence="5 6">
    <name type="scientific">Muraenolepis orangiensis</name>
    <name type="common">Patagonian moray cod</name>
    <dbReference type="NCBI Taxonomy" id="630683"/>
    <lineage>
        <taxon>Eukaryota</taxon>
        <taxon>Metazoa</taxon>
        <taxon>Chordata</taxon>
        <taxon>Craniata</taxon>
        <taxon>Vertebrata</taxon>
        <taxon>Euteleostomi</taxon>
        <taxon>Actinopterygii</taxon>
        <taxon>Neopterygii</taxon>
        <taxon>Teleostei</taxon>
        <taxon>Neoteleostei</taxon>
        <taxon>Acanthomorphata</taxon>
        <taxon>Zeiogadaria</taxon>
        <taxon>Gadariae</taxon>
        <taxon>Gadiformes</taxon>
        <taxon>Muraenolepidoidei</taxon>
        <taxon>Muraenolepididae</taxon>
        <taxon>Muraenolepis</taxon>
    </lineage>
</organism>
<dbReference type="InterPro" id="IPR057092">
    <property type="entry name" value="SAM_KIDINS220"/>
</dbReference>
<sequence>MVLWVRDQGPHGVVSPDQLYALALSRALSSVASPCTVGLYSSCPDRSRLILQSTQVHMDQEARRIEQQCRSSRPRPVKPSLSGLVSLLFKLLFYRPVWARHHQQEHIRFLYVDFSAWHFAGSDLLWAGLVLRLCHAMQVHFGRLPMSLYRTVQYHDEDEVHKKVVADGPSGLRPKMLCCCPLWFFVLSLLVSMVIICIALALFGFPVAESEGFLVDLFKNLLRSPDRNIHSVMDNTQVSRQLGFMNQVRKEMWVLSNFVRFMELYEGRRIRIVIKITELDRCSPTKIVSVLEAINILLSDQDSPFLLILAVDPEVIVQKVNYADSCFCREDRAYAFLNRIVTLSFTIPPLTEKSKRKVFHGLVHVSDVSEKRPRSRGCCDKSTQDESLVEKAEAIYMPLMGPAATAVERVDEDVENLISAAFSSFLSDGGRLNKFLSDDSMSMRRVINSIRVTVTIMKYLNAEVPTPENMAAWVVLANYWPCRLSWLLNCLEDDQQRLKIDPKDAADSLDYKTLWQVFRESRVELYMIRDQIDDLLEQDGDPEMFELLLKSFPFTVKDVEVFVPATVNLDLTIRKELGQIRGVSKLQDSGWNGNVVPLPFKTIVNMSVDDVCSELERMHLNADHAKVLRDNHLNGLALVFGDADQLKSLFHMTLGQWTAFRLRFLGFPPDPRQTARNPRTTHHSLASAPHTRRHDGLR</sequence>
<comment type="caution">
    <text evidence="5">The sequence shown here is derived from an EMBL/GenBank/DDBJ whole genome shotgun (WGS) entry which is preliminary data.</text>
</comment>
<evidence type="ECO:0000313" key="6">
    <source>
        <dbReference type="Proteomes" id="UP001148018"/>
    </source>
</evidence>
<dbReference type="PANTHER" id="PTHR22674">
    <property type="entry name" value="NTPASE, KAP FAMILY P-LOOP DOMAIN-CONTAINING 1"/>
    <property type="match status" value="1"/>
</dbReference>
<dbReference type="OrthoDB" id="10015264at2759"/>
<evidence type="ECO:0000313" key="5">
    <source>
        <dbReference type="EMBL" id="KAJ3593135.1"/>
    </source>
</evidence>
<dbReference type="AlphaFoldDB" id="A0A9Q0DU00"/>
<dbReference type="InterPro" id="IPR011646">
    <property type="entry name" value="KAP_P-loop"/>
</dbReference>
<accession>A0A9Q0DU00</accession>
<proteinExistence type="predicted"/>
<dbReference type="Pfam" id="PF23307">
    <property type="entry name" value="SAM_KIDINS220"/>
    <property type="match status" value="1"/>
</dbReference>
<keyword evidence="2" id="KW-0472">Membrane</keyword>
<keyword evidence="6" id="KW-1185">Reference proteome</keyword>
<dbReference type="Pfam" id="PF07693">
    <property type="entry name" value="KAP_NTPase"/>
    <property type="match status" value="1"/>
</dbReference>
<dbReference type="InterPro" id="IPR052754">
    <property type="entry name" value="NTPase_KAP_P-loop"/>
</dbReference>
<feature type="transmembrane region" description="Helical" evidence="2">
    <location>
        <begin position="182"/>
        <end position="205"/>
    </location>
</feature>
<protein>
    <recommendedName>
        <fullName evidence="7">KAP NTPase domain-containing protein</fullName>
    </recommendedName>
</protein>
<feature type="region of interest" description="Disordered" evidence="1">
    <location>
        <begin position="670"/>
        <end position="698"/>
    </location>
</feature>
<evidence type="ECO:0000256" key="2">
    <source>
        <dbReference type="SAM" id="Phobius"/>
    </source>
</evidence>
<evidence type="ECO:0000259" key="3">
    <source>
        <dbReference type="Pfam" id="PF07693"/>
    </source>
</evidence>
<feature type="domain" description="KAP NTPase" evidence="3">
    <location>
        <begin position="106"/>
        <end position="453"/>
    </location>
</feature>
<evidence type="ECO:0000256" key="1">
    <source>
        <dbReference type="SAM" id="MobiDB-lite"/>
    </source>
</evidence>
<keyword evidence="2" id="KW-1133">Transmembrane helix</keyword>
<dbReference type="Proteomes" id="UP001148018">
    <property type="component" value="Unassembled WGS sequence"/>
</dbReference>
<reference evidence="5" key="1">
    <citation type="submission" date="2022-07" db="EMBL/GenBank/DDBJ databases">
        <title>Chromosome-level genome of Muraenolepis orangiensis.</title>
        <authorList>
            <person name="Kim J."/>
        </authorList>
    </citation>
    <scope>NUCLEOTIDE SEQUENCE</scope>
    <source>
        <strain evidence="5">KU_S4_2022</strain>
        <tissue evidence="5">Muscle</tissue>
    </source>
</reference>
<gene>
    <name evidence="5" type="ORF">NHX12_005471</name>
</gene>
<evidence type="ECO:0008006" key="7">
    <source>
        <dbReference type="Google" id="ProtNLM"/>
    </source>
</evidence>
<dbReference type="EMBL" id="JANIIK010000112">
    <property type="protein sequence ID" value="KAJ3593135.1"/>
    <property type="molecule type" value="Genomic_DNA"/>
</dbReference>
<keyword evidence="2" id="KW-0812">Transmembrane</keyword>
<dbReference type="PANTHER" id="PTHR22674:SF6">
    <property type="entry name" value="NTPASE KAP FAMILY P-LOOP DOMAIN-CONTAINING PROTEIN 1"/>
    <property type="match status" value="1"/>
</dbReference>
<evidence type="ECO:0000259" key="4">
    <source>
        <dbReference type="Pfam" id="PF23307"/>
    </source>
</evidence>
<feature type="domain" description="Kinase D-interacting substrate of 220 kDa-like SAM" evidence="4">
    <location>
        <begin position="603"/>
        <end position="662"/>
    </location>
</feature>
<name>A0A9Q0DU00_9TELE</name>